<feature type="signal peptide" evidence="1">
    <location>
        <begin position="1"/>
        <end position="33"/>
    </location>
</feature>
<reference evidence="2 3" key="1">
    <citation type="submission" date="2023-09" db="EMBL/GenBank/DDBJ databases">
        <title>Nesidiocoris tenuis whole genome shotgun sequence.</title>
        <authorList>
            <person name="Shibata T."/>
            <person name="Shimoda M."/>
            <person name="Kobayashi T."/>
            <person name="Uehara T."/>
        </authorList>
    </citation>
    <scope>NUCLEOTIDE SEQUENCE [LARGE SCALE GENOMIC DNA]</scope>
    <source>
        <strain evidence="2 3">Japan</strain>
    </source>
</reference>
<dbReference type="Proteomes" id="UP001307889">
    <property type="component" value="Chromosome 1"/>
</dbReference>
<organism evidence="2 3">
    <name type="scientific">Nesidiocoris tenuis</name>
    <dbReference type="NCBI Taxonomy" id="355587"/>
    <lineage>
        <taxon>Eukaryota</taxon>
        <taxon>Metazoa</taxon>
        <taxon>Ecdysozoa</taxon>
        <taxon>Arthropoda</taxon>
        <taxon>Hexapoda</taxon>
        <taxon>Insecta</taxon>
        <taxon>Pterygota</taxon>
        <taxon>Neoptera</taxon>
        <taxon>Paraneoptera</taxon>
        <taxon>Hemiptera</taxon>
        <taxon>Heteroptera</taxon>
        <taxon>Panheteroptera</taxon>
        <taxon>Cimicomorpha</taxon>
        <taxon>Miridae</taxon>
        <taxon>Dicyphina</taxon>
        <taxon>Nesidiocoris</taxon>
    </lineage>
</organism>
<sequence length="95" mass="10164">MLAWGPASCGGAPSDVLAQYSLLFFCSLASAMGQGWTQDELDWLLQTVDNVALARPIHKPPHSAPVLLTANWDVLLLTSATINKAHKSARGSSKF</sequence>
<protein>
    <recommendedName>
        <fullName evidence="4">Secreted protein</fullName>
    </recommendedName>
</protein>
<keyword evidence="3" id="KW-1185">Reference proteome</keyword>
<evidence type="ECO:0000256" key="1">
    <source>
        <dbReference type="SAM" id="SignalP"/>
    </source>
</evidence>
<keyword evidence="1" id="KW-0732">Signal</keyword>
<evidence type="ECO:0000313" key="2">
    <source>
        <dbReference type="EMBL" id="BES87440.1"/>
    </source>
</evidence>
<evidence type="ECO:0008006" key="4">
    <source>
        <dbReference type="Google" id="ProtNLM"/>
    </source>
</evidence>
<accession>A0ABN7A5V4</accession>
<evidence type="ECO:0000313" key="3">
    <source>
        <dbReference type="Proteomes" id="UP001307889"/>
    </source>
</evidence>
<proteinExistence type="predicted"/>
<name>A0ABN7A5V4_9HEMI</name>
<dbReference type="EMBL" id="AP028909">
    <property type="protein sequence ID" value="BES87440.1"/>
    <property type="molecule type" value="Genomic_DNA"/>
</dbReference>
<gene>
    <name evidence="2" type="ORF">NTJ_00246</name>
</gene>
<feature type="chain" id="PRO_5046809059" description="Secreted protein" evidence="1">
    <location>
        <begin position="34"/>
        <end position="95"/>
    </location>
</feature>